<keyword evidence="3 6" id="KW-0713">Self-incompatibility</keyword>
<evidence type="ECO:0000313" key="7">
    <source>
        <dbReference type="Proteomes" id="UP001652623"/>
    </source>
</evidence>
<organism evidence="7 8">
    <name type="scientific">Ziziphus jujuba</name>
    <name type="common">Chinese jujube</name>
    <name type="synonym">Ziziphus sativa</name>
    <dbReference type="NCBI Taxonomy" id="326968"/>
    <lineage>
        <taxon>Eukaryota</taxon>
        <taxon>Viridiplantae</taxon>
        <taxon>Streptophyta</taxon>
        <taxon>Embryophyta</taxon>
        <taxon>Tracheophyta</taxon>
        <taxon>Spermatophyta</taxon>
        <taxon>Magnoliopsida</taxon>
        <taxon>eudicotyledons</taxon>
        <taxon>Gunneridae</taxon>
        <taxon>Pentapetalae</taxon>
        <taxon>rosids</taxon>
        <taxon>fabids</taxon>
        <taxon>Rosales</taxon>
        <taxon>Rhamnaceae</taxon>
        <taxon>Paliureae</taxon>
        <taxon>Ziziphus</taxon>
    </lineage>
</organism>
<protein>
    <recommendedName>
        <fullName evidence="6">S-protein homolog</fullName>
    </recommendedName>
</protein>
<dbReference type="Proteomes" id="UP001652623">
    <property type="component" value="Chromosome 3"/>
</dbReference>
<sequence length="142" mass="16799">MKNTTQILQWLLVVVFLVVVVVDTTSRRSEAKTLVSMANLLGPDLVMNVHCKSKDDDLGAHSVPYKVANYTFRFEPNLWETTQYWCRFVWTGGDHYFDIYIDRRDALKCNEVCTWQIYTDGPCMYDRYKEEYSLCYDWNPPK</sequence>
<dbReference type="RefSeq" id="XP_015867634.1">
    <property type="nucleotide sequence ID" value="XM_016012148.1"/>
</dbReference>
<reference evidence="8" key="1">
    <citation type="submission" date="2025-08" db="UniProtKB">
        <authorList>
            <consortium name="RefSeq"/>
        </authorList>
    </citation>
    <scope>IDENTIFICATION</scope>
    <source>
        <tissue evidence="8">Seedling</tissue>
    </source>
</reference>
<keyword evidence="7" id="KW-1185">Reference proteome</keyword>
<dbReference type="KEGG" id="zju:107405138"/>
<evidence type="ECO:0000313" key="8">
    <source>
        <dbReference type="RefSeq" id="XP_015867634.1"/>
    </source>
</evidence>
<comment type="similarity">
    <text evidence="2 6">Belongs to the plant self-incompatibility (S1) protein family.</text>
</comment>
<keyword evidence="5 6" id="KW-0732">Signal</keyword>
<proteinExistence type="inferred from homology"/>
<evidence type="ECO:0000256" key="6">
    <source>
        <dbReference type="RuleBase" id="RU367044"/>
    </source>
</evidence>
<evidence type="ECO:0000256" key="4">
    <source>
        <dbReference type="ARBA" id="ARBA00022525"/>
    </source>
</evidence>
<evidence type="ECO:0000256" key="1">
    <source>
        <dbReference type="ARBA" id="ARBA00004613"/>
    </source>
</evidence>
<dbReference type="AlphaFoldDB" id="A0A6P3Z0B0"/>
<name>A0A6P3Z0B0_ZIZJJ</name>
<dbReference type="InterPro" id="IPR010264">
    <property type="entry name" value="Self-incomp_S1"/>
</dbReference>
<dbReference type="GeneID" id="107405138"/>
<dbReference type="PANTHER" id="PTHR31232">
    <property type="match status" value="1"/>
</dbReference>
<evidence type="ECO:0000256" key="3">
    <source>
        <dbReference type="ARBA" id="ARBA00022471"/>
    </source>
</evidence>
<feature type="chain" id="PRO_5044518659" description="S-protein homolog" evidence="6">
    <location>
        <begin position="27"/>
        <end position="142"/>
    </location>
</feature>
<comment type="subcellular location">
    <subcellularLocation>
        <location evidence="1 6">Secreted</location>
    </subcellularLocation>
</comment>
<dbReference type="GO" id="GO:0005576">
    <property type="term" value="C:extracellular region"/>
    <property type="evidence" value="ECO:0007669"/>
    <property type="project" value="UniProtKB-SubCell"/>
</dbReference>
<dbReference type="PANTHER" id="PTHR31232:SF133">
    <property type="entry name" value="S-PROTEIN HOMOLOG"/>
    <property type="match status" value="1"/>
</dbReference>
<gene>
    <name evidence="8" type="primary">LOC107405138</name>
</gene>
<keyword evidence="4 6" id="KW-0964">Secreted</keyword>
<feature type="signal peptide" evidence="6">
    <location>
        <begin position="1"/>
        <end position="26"/>
    </location>
</feature>
<dbReference type="Pfam" id="PF05938">
    <property type="entry name" value="Self-incomp_S1"/>
    <property type="match status" value="1"/>
</dbReference>
<accession>A0A6P3Z0B0</accession>
<dbReference type="GO" id="GO:0060320">
    <property type="term" value="P:rejection of self pollen"/>
    <property type="evidence" value="ECO:0007669"/>
    <property type="project" value="UniProtKB-KW"/>
</dbReference>
<evidence type="ECO:0000256" key="2">
    <source>
        <dbReference type="ARBA" id="ARBA00005581"/>
    </source>
</evidence>
<evidence type="ECO:0000256" key="5">
    <source>
        <dbReference type="ARBA" id="ARBA00022729"/>
    </source>
</evidence>